<keyword evidence="4" id="KW-0479">Metal-binding</keyword>
<evidence type="ECO:0000256" key="5">
    <source>
        <dbReference type="ARBA" id="ARBA00022801"/>
    </source>
</evidence>
<keyword evidence="6" id="KW-0460">Magnesium</keyword>
<dbReference type="InterPro" id="IPR002716">
    <property type="entry name" value="PIN_dom"/>
</dbReference>
<comment type="cofactor">
    <cofactor evidence="1">
        <name>Mg(2+)</name>
        <dbReference type="ChEBI" id="CHEBI:18420"/>
    </cofactor>
</comment>
<keyword evidence="3" id="KW-0540">Nuclease</keyword>
<dbReference type="InterPro" id="IPR029060">
    <property type="entry name" value="PIN-like_dom_sf"/>
</dbReference>
<comment type="similarity">
    <text evidence="7">Belongs to the PINc/VapC protein family.</text>
</comment>
<dbReference type="PANTHER" id="PTHR33653">
    <property type="entry name" value="RIBONUCLEASE VAPC2"/>
    <property type="match status" value="1"/>
</dbReference>
<dbReference type="Pfam" id="PF01850">
    <property type="entry name" value="PIN"/>
    <property type="match status" value="1"/>
</dbReference>
<evidence type="ECO:0000313" key="9">
    <source>
        <dbReference type="EMBL" id="GAN33631.1"/>
    </source>
</evidence>
<keyword evidence="2" id="KW-1277">Toxin-antitoxin system</keyword>
<proteinExistence type="inferred from homology"/>
<evidence type="ECO:0000256" key="6">
    <source>
        <dbReference type="ARBA" id="ARBA00022842"/>
    </source>
</evidence>
<dbReference type="PANTHER" id="PTHR33653:SF1">
    <property type="entry name" value="RIBONUCLEASE VAPC2"/>
    <property type="match status" value="1"/>
</dbReference>
<dbReference type="Proteomes" id="UP000032309">
    <property type="component" value="Unassembled WGS sequence"/>
</dbReference>
<organism evidence="9 10">
    <name type="scientific">Candidatus Brocadia sinica JPN1</name>
    <dbReference type="NCBI Taxonomy" id="1197129"/>
    <lineage>
        <taxon>Bacteria</taxon>
        <taxon>Pseudomonadati</taxon>
        <taxon>Planctomycetota</taxon>
        <taxon>Candidatus Brocadiia</taxon>
        <taxon>Candidatus Brocadiales</taxon>
        <taxon>Candidatus Brocadiaceae</taxon>
        <taxon>Candidatus Brocadia</taxon>
    </lineage>
</organism>
<evidence type="ECO:0000313" key="10">
    <source>
        <dbReference type="Proteomes" id="UP000032309"/>
    </source>
</evidence>
<evidence type="ECO:0000256" key="7">
    <source>
        <dbReference type="ARBA" id="ARBA00038093"/>
    </source>
</evidence>
<evidence type="ECO:0000256" key="4">
    <source>
        <dbReference type="ARBA" id="ARBA00022723"/>
    </source>
</evidence>
<gene>
    <name evidence="9" type="ORF">BROSI_A2157</name>
</gene>
<reference evidence="10" key="1">
    <citation type="journal article" date="2015" name="Genome Announc.">
        <title>Draft Genome Sequence of an Anaerobic Ammonium-Oxidizing Bacterium, "Candidatus Brocadia sinica".</title>
        <authorList>
            <person name="Oshiki M."/>
            <person name="Shinyako-Hata K."/>
            <person name="Satoh H."/>
            <person name="Okabe S."/>
        </authorList>
    </citation>
    <scope>NUCLEOTIDE SEQUENCE [LARGE SCALE GENOMIC DNA]</scope>
    <source>
        <strain evidence="10">JPN1</strain>
    </source>
</reference>
<evidence type="ECO:0000256" key="3">
    <source>
        <dbReference type="ARBA" id="ARBA00022722"/>
    </source>
</evidence>
<feature type="domain" description="PIN" evidence="8">
    <location>
        <begin position="9"/>
        <end position="134"/>
    </location>
</feature>
<comment type="caution">
    <text evidence="9">The sequence shown here is derived from an EMBL/GenBank/DDBJ whole genome shotgun (WGS) entry which is preliminary data.</text>
</comment>
<evidence type="ECO:0000256" key="1">
    <source>
        <dbReference type="ARBA" id="ARBA00001946"/>
    </source>
</evidence>
<dbReference type="InterPro" id="IPR050556">
    <property type="entry name" value="Type_II_TA_system_RNase"/>
</dbReference>
<dbReference type="EMBL" id="BAFN01000001">
    <property type="protein sequence ID" value="GAN33631.1"/>
    <property type="molecule type" value="Genomic_DNA"/>
</dbReference>
<keyword evidence="5" id="KW-0378">Hydrolase</keyword>
<keyword evidence="10" id="KW-1185">Reference proteome</keyword>
<sequence length="143" mass="15785">MADARIKAILDTSIYIPFVNGGVVHPSLEIDIGKPVIYLSTVVIAELYAGAFDNQSIKLLDKLYKAFYDTQRIVTPTSNDWQTTGKVVAKLGGKYGFENIFLSRIQNDVLIALSAKQVGASVITNNAKDFLRVKEFVNFKLIA</sequence>
<dbReference type="RefSeq" id="WP_052563718.1">
    <property type="nucleotide sequence ID" value="NZ_BAFN01000001.1"/>
</dbReference>
<protein>
    <recommendedName>
        <fullName evidence="8">PIN domain-containing protein</fullName>
    </recommendedName>
</protein>
<dbReference type="Gene3D" id="3.40.50.1010">
    <property type="entry name" value="5'-nuclease"/>
    <property type="match status" value="1"/>
</dbReference>
<evidence type="ECO:0000259" key="8">
    <source>
        <dbReference type="Pfam" id="PF01850"/>
    </source>
</evidence>
<dbReference type="SUPFAM" id="SSF88723">
    <property type="entry name" value="PIN domain-like"/>
    <property type="match status" value="1"/>
</dbReference>
<dbReference type="CDD" id="cd09881">
    <property type="entry name" value="PIN_VapC4-5_FitB-like"/>
    <property type="match status" value="1"/>
</dbReference>
<name>A0ABQ0JY71_9BACT</name>
<evidence type="ECO:0000256" key="2">
    <source>
        <dbReference type="ARBA" id="ARBA00022649"/>
    </source>
</evidence>
<accession>A0ABQ0JY71</accession>